<feature type="transmembrane region" description="Helical" evidence="9">
    <location>
        <begin position="26"/>
        <end position="47"/>
    </location>
</feature>
<comment type="subcellular location">
    <subcellularLocation>
        <location evidence="1">Cell membrane</location>
        <topology evidence="1">Multi-pass membrane protein</topology>
    </subcellularLocation>
</comment>
<keyword evidence="6" id="KW-0653">Protein transport</keyword>
<dbReference type="InterPro" id="IPR002898">
    <property type="entry name" value="MotA_ExbB_proton_chnl"/>
</dbReference>
<keyword evidence="7 9" id="KW-1133">Transmembrane helix</keyword>
<dbReference type="EMBL" id="MLJW01000063">
    <property type="protein sequence ID" value="OIR03759.1"/>
    <property type="molecule type" value="Genomic_DNA"/>
</dbReference>
<feature type="transmembrane region" description="Helical" evidence="9">
    <location>
        <begin position="169"/>
        <end position="189"/>
    </location>
</feature>
<evidence type="ECO:0000256" key="3">
    <source>
        <dbReference type="ARBA" id="ARBA00022448"/>
    </source>
</evidence>
<organism evidence="11">
    <name type="scientific">mine drainage metagenome</name>
    <dbReference type="NCBI Taxonomy" id="410659"/>
    <lineage>
        <taxon>unclassified sequences</taxon>
        <taxon>metagenomes</taxon>
        <taxon>ecological metagenomes</taxon>
    </lineage>
</organism>
<comment type="caution">
    <text evidence="11">The sequence shown here is derived from an EMBL/GenBank/DDBJ whole genome shotgun (WGS) entry which is preliminary data.</text>
</comment>
<sequence>MITSTLPLAFLMGQSPMELFIHGGPIMWPILLISFIGLTVIVERVLFIMRENSHRDPEVVEKMLEKVEARDLDSAVEVGKKSRDYVARILVYTLTNREYSMHNAFLRASNQELTRFQQGMAILDTVITAAPLLGLLGTVTGMMNTFGALGAGGDIASKASSITGGVAEALIATACGLCIAVTGLLPFNYMNARIEEAKHEIADASNALEILIKKSESANAH</sequence>
<evidence type="ECO:0000256" key="6">
    <source>
        <dbReference type="ARBA" id="ARBA00022927"/>
    </source>
</evidence>
<keyword evidence="8 9" id="KW-0472">Membrane</keyword>
<dbReference type="Pfam" id="PF01618">
    <property type="entry name" value="MotA_ExbB"/>
    <property type="match status" value="1"/>
</dbReference>
<evidence type="ECO:0000256" key="4">
    <source>
        <dbReference type="ARBA" id="ARBA00022475"/>
    </source>
</evidence>
<name>A0A1J5S640_9ZZZZ</name>
<keyword evidence="3" id="KW-0813">Transport</keyword>
<keyword evidence="4" id="KW-1003">Cell membrane</keyword>
<dbReference type="GO" id="GO:0017038">
    <property type="term" value="P:protein import"/>
    <property type="evidence" value="ECO:0007669"/>
    <property type="project" value="TreeGrafter"/>
</dbReference>
<evidence type="ECO:0000256" key="9">
    <source>
        <dbReference type="SAM" id="Phobius"/>
    </source>
</evidence>
<evidence type="ECO:0000256" key="5">
    <source>
        <dbReference type="ARBA" id="ARBA00022692"/>
    </source>
</evidence>
<reference evidence="11" key="1">
    <citation type="submission" date="2016-10" db="EMBL/GenBank/DDBJ databases">
        <title>Sequence of Gallionella enrichment culture.</title>
        <authorList>
            <person name="Poehlein A."/>
            <person name="Muehling M."/>
            <person name="Daniel R."/>
        </authorList>
    </citation>
    <scope>NUCLEOTIDE SEQUENCE</scope>
</reference>
<evidence type="ECO:0000313" key="11">
    <source>
        <dbReference type="EMBL" id="OIR03759.1"/>
    </source>
</evidence>
<evidence type="ECO:0000259" key="10">
    <source>
        <dbReference type="Pfam" id="PF01618"/>
    </source>
</evidence>
<dbReference type="GO" id="GO:0005886">
    <property type="term" value="C:plasma membrane"/>
    <property type="evidence" value="ECO:0007669"/>
    <property type="project" value="UniProtKB-SubCell"/>
</dbReference>
<evidence type="ECO:0000256" key="1">
    <source>
        <dbReference type="ARBA" id="ARBA00004651"/>
    </source>
</evidence>
<protein>
    <submittedName>
        <fullName evidence="11">Biopolymer transport protein ExbB</fullName>
    </submittedName>
</protein>
<evidence type="ECO:0000256" key="8">
    <source>
        <dbReference type="ARBA" id="ARBA00023136"/>
    </source>
</evidence>
<dbReference type="AlphaFoldDB" id="A0A1J5S640"/>
<keyword evidence="5 9" id="KW-0812">Transmembrane</keyword>
<feature type="transmembrane region" description="Helical" evidence="9">
    <location>
        <begin position="121"/>
        <end position="149"/>
    </location>
</feature>
<dbReference type="PANTHER" id="PTHR30625">
    <property type="entry name" value="PROTEIN TOLQ"/>
    <property type="match status" value="1"/>
</dbReference>
<gene>
    <name evidence="11" type="primary">exbB_13</name>
    <name evidence="11" type="ORF">GALL_141760</name>
</gene>
<feature type="domain" description="MotA/TolQ/ExbB proton channel" evidence="10">
    <location>
        <begin position="96"/>
        <end position="201"/>
    </location>
</feature>
<evidence type="ECO:0000256" key="7">
    <source>
        <dbReference type="ARBA" id="ARBA00022989"/>
    </source>
</evidence>
<dbReference type="PANTHER" id="PTHR30625:SF15">
    <property type="entry name" value="BIOPOLYMER TRANSPORT PROTEIN EXBB"/>
    <property type="match status" value="1"/>
</dbReference>
<proteinExistence type="inferred from homology"/>
<evidence type="ECO:0000256" key="2">
    <source>
        <dbReference type="ARBA" id="ARBA00010442"/>
    </source>
</evidence>
<accession>A0A1J5S640</accession>
<comment type="similarity">
    <text evidence="2">Belongs to the ExbB/TolQ family.</text>
</comment>
<dbReference type="InterPro" id="IPR050790">
    <property type="entry name" value="ExbB/TolQ_transport"/>
</dbReference>